<protein>
    <submittedName>
        <fullName evidence="1">Type III effector</fullName>
    </submittedName>
</protein>
<dbReference type="Proteomes" id="UP000594892">
    <property type="component" value="Chromosome 1"/>
</dbReference>
<keyword evidence="4" id="KW-1185">Reference proteome</keyword>
<evidence type="ECO:0000313" key="4">
    <source>
        <dbReference type="Proteomes" id="UP001056386"/>
    </source>
</evidence>
<sequence length="315" mass="33953">MFKKIFSGGDSSTSWNALANVDRDDVVKTHESVAPGSIGIGSYSHATVRVAPATLQNLKAASWANRAAKRVMEHGAGNQRVDIHASSGESWARSEGGASKYPSRIERAQKEQGGNCHVFTDVATAALHSGNGPEFSGSVHRVWLKLPTPPGGQEKDHVFATIGDPERSAAQDVVVVDAWPGHPSACTLDRATLVDASTGERHHLASLLSNRNTRYISSQVRANSADSERLTKIKPMSTHDVNKQLRKMGAPEVGPDLVRHIEQQAHARTGTPLFDVRVATDPSIRYTDGTSYAQTFDEVSTDTLSKQQAGRSSLR</sequence>
<dbReference type="GeneID" id="45695533"/>
<reference evidence="1 3" key="1">
    <citation type="submission" date="2020-12" db="EMBL/GenBank/DDBJ databases">
        <title>FDA dAtabase for Regulatory Grade micrObial Sequences (FDA-ARGOS): Supporting development and validation of Infectious Disease Dx tests.</title>
        <authorList>
            <person name="Minogue T."/>
            <person name="Wolcott M."/>
            <person name="Wasieloski L."/>
            <person name="Aguilar W."/>
            <person name="Moore D."/>
            <person name="Jaissle J."/>
            <person name="Tallon L."/>
            <person name="Sadzewicz L."/>
            <person name="Zhao X."/>
            <person name="Boylan J."/>
            <person name="Ott S."/>
            <person name="Bowen H."/>
            <person name="Vavikolanu K."/>
            <person name="Mehta A."/>
            <person name="Aluvathingal J."/>
            <person name="Nadendla S."/>
            <person name="Yan Y."/>
            <person name="Sichtig H."/>
        </authorList>
    </citation>
    <scope>NUCLEOTIDE SEQUENCE [LARGE SCALE GENOMIC DNA]</scope>
    <source>
        <strain evidence="1 3">FDAARGOS_949</strain>
    </source>
</reference>
<dbReference type="EMBL" id="CP065600">
    <property type="protein sequence ID" value="QPQ90758.1"/>
    <property type="molecule type" value="Genomic_DNA"/>
</dbReference>
<name>A0AAQ0BR74_BURGL</name>
<reference evidence="2" key="2">
    <citation type="submission" date="2022-06" db="EMBL/GenBank/DDBJ databases">
        <title>Draft genome sequence of Burkholderia glumae strain GR20004 isolated from rice panicle showing bacterial panicle blight.</title>
        <authorList>
            <person name="Choi S.Y."/>
            <person name="Lee Y.H."/>
        </authorList>
    </citation>
    <scope>NUCLEOTIDE SEQUENCE</scope>
    <source>
        <strain evidence="2">GR20004</strain>
    </source>
</reference>
<organism evidence="1 3">
    <name type="scientific">Burkholderia glumae</name>
    <name type="common">Pseudomonas glumae</name>
    <dbReference type="NCBI Taxonomy" id="337"/>
    <lineage>
        <taxon>Bacteria</taxon>
        <taxon>Pseudomonadati</taxon>
        <taxon>Pseudomonadota</taxon>
        <taxon>Betaproteobacteria</taxon>
        <taxon>Burkholderiales</taxon>
        <taxon>Burkholderiaceae</taxon>
        <taxon>Burkholderia</taxon>
    </lineage>
</organism>
<evidence type="ECO:0000313" key="1">
    <source>
        <dbReference type="EMBL" id="QPQ90758.1"/>
    </source>
</evidence>
<proteinExistence type="predicted"/>
<dbReference type="RefSeq" id="WP_012733186.1">
    <property type="nucleotide sequence ID" value="NZ_CP021075.1"/>
</dbReference>
<evidence type="ECO:0000313" key="2">
    <source>
        <dbReference type="EMBL" id="USS43207.1"/>
    </source>
</evidence>
<gene>
    <name evidence="1" type="ORF">I6H06_03165</name>
    <name evidence="2" type="ORF">NFI99_01605</name>
</gene>
<accession>A0AAQ0BR74</accession>
<dbReference type="EMBL" id="CP099583">
    <property type="protein sequence ID" value="USS43207.1"/>
    <property type="molecule type" value="Genomic_DNA"/>
</dbReference>
<evidence type="ECO:0000313" key="3">
    <source>
        <dbReference type="Proteomes" id="UP000594892"/>
    </source>
</evidence>
<dbReference type="AlphaFoldDB" id="A0AAQ0BR74"/>
<dbReference type="Proteomes" id="UP001056386">
    <property type="component" value="Chromosome 2"/>
</dbReference>